<dbReference type="OrthoDB" id="64893at2759"/>
<evidence type="ECO:0000256" key="2">
    <source>
        <dbReference type="PIRSR" id="PIRSR001100-2"/>
    </source>
</evidence>
<dbReference type="AlphaFoldDB" id="A0A9P4R378"/>
<feature type="non-terminal residue" evidence="4">
    <location>
        <position position="278"/>
    </location>
</feature>
<dbReference type="Gene3D" id="3.20.20.40">
    <property type="entry name" value="1, 4-beta cellobiohydrolase"/>
    <property type="match status" value="1"/>
</dbReference>
<accession>A0A9P4R378</accession>
<reference evidence="4" key="1">
    <citation type="journal article" date="2020" name="Stud. Mycol.">
        <title>101 Dothideomycetes genomes: a test case for predicting lifestyles and emergence of pathogens.</title>
        <authorList>
            <person name="Haridas S."/>
            <person name="Albert R."/>
            <person name="Binder M."/>
            <person name="Bloem J."/>
            <person name="Labutti K."/>
            <person name="Salamov A."/>
            <person name="Andreopoulos B."/>
            <person name="Baker S."/>
            <person name="Barry K."/>
            <person name="Bills G."/>
            <person name="Bluhm B."/>
            <person name="Cannon C."/>
            <person name="Castanera R."/>
            <person name="Culley D."/>
            <person name="Daum C."/>
            <person name="Ezra D."/>
            <person name="Gonzalez J."/>
            <person name="Henrissat B."/>
            <person name="Kuo A."/>
            <person name="Liang C."/>
            <person name="Lipzen A."/>
            <person name="Lutzoni F."/>
            <person name="Magnuson J."/>
            <person name="Mondo S."/>
            <person name="Nolan M."/>
            <person name="Ohm R."/>
            <person name="Pangilinan J."/>
            <person name="Park H.-J."/>
            <person name="Ramirez L."/>
            <person name="Alfaro M."/>
            <person name="Sun H."/>
            <person name="Tritt A."/>
            <person name="Yoshinaga Y."/>
            <person name="Zwiers L.-H."/>
            <person name="Turgeon B."/>
            <person name="Goodwin S."/>
            <person name="Spatafora J."/>
            <person name="Crous P."/>
            <person name="Grigoriev I."/>
        </authorList>
    </citation>
    <scope>NUCLEOTIDE SEQUENCE</scope>
    <source>
        <strain evidence="4">CBS 125425</strain>
    </source>
</reference>
<sequence length="278" mass="30939">MLRHRASPSSRLETALTMAAIVDIIRANSHTAFSLIIEPNAMASFVTNPNNASCSHVQRSYRQNVPLALKKLDLPNVVTYLDAAHGGIFGWRYWGIDYPNSASDEMLRTWTAAGTLTQFRGLAVNVGSYNAWDLSPGETFDGENPTCPDDNKARSEILYLQILRRTLQSALKRANSTSAMPFHAIMDTSRSGVQGIRSHWTDWCNVKEASFGIYPVAFGKDNLDAFVWATMPGFSDGASEVGSIGYTPDCALVDSFKPMPARGMWSQEYFESLFRWFR</sequence>
<keyword evidence="3" id="KW-0624">Polysaccharide degradation</keyword>
<protein>
    <recommendedName>
        <fullName evidence="3">Glucanase</fullName>
        <ecNumber evidence="3">3.2.1.-</ecNumber>
    </recommendedName>
</protein>
<comment type="similarity">
    <text evidence="3">Belongs to the glycosyl hydrolase family 6.</text>
</comment>
<keyword evidence="3" id="KW-0326">Glycosidase</keyword>
<proteinExistence type="inferred from homology"/>
<feature type="binding site" evidence="2">
    <location>
        <position position="203"/>
    </location>
    <ligand>
        <name>substrate</name>
    </ligand>
</feature>
<evidence type="ECO:0000313" key="4">
    <source>
        <dbReference type="EMBL" id="KAF2735859.1"/>
    </source>
</evidence>
<keyword evidence="3" id="KW-0119">Carbohydrate metabolism</keyword>
<evidence type="ECO:0000256" key="1">
    <source>
        <dbReference type="PIRSR" id="PIRSR001100-1"/>
    </source>
</evidence>
<dbReference type="PANTHER" id="PTHR34876">
    <property type="match status" value="1"/>
</dbReference>
<dbReference type="EMBL" id="ML996131">
    <property type="protein sequence ID" value="KAF2735859.1"/>
    <property type="molecule type" value="Genomic_DNA"/>
</dbReference>
<dbReference type="GO" id="GO:0004553">
    <property type="term" value="F:hydrolase activity, hydrolyzing O-glycosyl compounds"/>
    <property type="evidence" value="ECO:0007669"/>
    <property type="project" value="InterPro"/>
</dbReference>
<keyword evidence="3" id="KW-0378">Hydrolase</keyword>
<dbReference type="GO" id="GO:0030245">
    <property type="term" value="P:cellulose catabolic process"/>
    <property type="evidence" value="ECO:0007669"/>
    <property type="project" value="UniProtKB-KW"/>
</dbReference>
<dbReference type="Pfam" id="PF01341">
    <property type="entry name" value="Glyco_hydro_6"/>
    <property type="match status" value="1"/>
</dbReference>
<keyword evidence="5" id="KW-1185">Reference proteome</keyword>
<dbReference type="SUPFAM" id="SSF51989">
    <property type="entry name" value="Glycosyl hydrolases family 6, cellulases"/>
    <property type="match status" value="1"/>
</dbReference>
<evidence type="ECO:0000313" key="5">
    <source>
        <dbReference type="Proteomes" id="UP000799444"/>
    </source>
</evidence>
<feature type="binding site" evidence="2">
    <location>
        <position position="85"/>
    </location>
    <ligand>
        <name>substrate</name>
    </ligand>
</feature>
<dbReference type="EC" id="3.2.1.-" evidence="3"/>
<gene>
    <name evidence="4" type="ORF">EJ04DRAFT_599284</name>
</gene>
<feature type="active site" description="Proton acceptor" evidence="1">
    <location>
        <position position="236"/>
    </location>
</feature>
<dbReference type="Proteomes" id="UP000799444">
    <property type="component" value="Unassembled WGS sequence"/>
</dbReference>
<dbReference type="PIRSF" id="PIRSF001100">
    <property type="entry name" value="Beta_cellobiohydrolase"/>
    <property type="match status" value="1"/>
</dbReference>
<dbReference type="PANTHER" id="PTHR34876:SF2">
    <property type="entry name" value="GLUCANASE"/>
    <property type="match status" value="1"/>
</dbReference>
<name>A0A9P4R378_9PLEO</name>
<keyword evidence="3" id="KW-0136">Cellulose degradation</keyword>
<evidence type="ECO:0000256" key="3">
    <source>
        <dbReference type="RuleBase" id="RU361186"/>
    </source>
</evidence>
<dbReference type="InterPro" id="IPR036434">
    <property type="entry name" value="Beta_cellobiohydrolase_sf"/>
</dbReference>
<comment type="caution">
    <text evidence="4">The sequence shown here is derived from an EMBL/GenBank/DDBJ whole genome shotgun (WGS) entry which is preliminary data.</text>
</comment>
<dbReference type="InterPro" id="IPR016288">
    <property type="entry name" value="Beta_cellobiohydrolase"/>
</dbReference>
<dbReference type="PRINTS" id="PR00733">
    <property type="entry name" value="GLHYDRLASE6"/>
</dbReference>
<organism evidence="4 5">
    <name type="scientific">Polyplosphaeria fusca</name>
    <dbReference type="NCBI Taxonomy" id="682080"/>
    <lineage>
        <taxon>Eukaryota</taxon>
        <taxon>Fungi</taxon>
        <taxon>Dikarya</taxon>
        <taxon>Ascomycota</taxon>
        <taxon>Pezizomycotina</taxon>
        <taxon>Dothideomycetes</taxon>
        <taxon>Pleosporomycetidae</taxon>
        <taxon>Pleosporales</taxon>
        <taxon>Tetraplosphaeriaceae</taxon>
        <taxon>Polyplosphaeria</taxon>
    </lineage>
</organism>